<name>A0A5B7EI50_PORTR</name>
<comment type="caution">
    <text evidence="1">The sequence shown here is derived from an EMBL/GenBank/DDBJ whole genome shotgun (WGS) entry which is preliminary data.</text>
</comment>
<organism evidence="1 2">
    <name type="scientific">Portunus trituberculatus</name>
    <name type="common">Swimming crab</name>
    <name type="synonym">Neptunus trituberculatus</name>
    <dbReference type="NCBI Taxonomy" id="210409"/>
    <lineage>
        <taxon>Eukaryota</taxon>
        <taxon>Metazoa</taxon>
        <taxon>Ecdysozoa</taxon>
        <taxon>Arthropoda</taxon>
        <taxon>Crustacea</taxon>
        <taxon>Multicrustacea</taxon>
        <taxon>Malacostraca</taxon>
        <taxon>Eumalacostraca</taxon>
        <taxon>Eucarida</taxon>
        <taxon>Decapoda</taxon>
        <taxon>Pleocyemata</taxon>
        <taxon>Brachyura</taxon>
        <taxon>Eubrachyura</taxon>
        <taxon>Portunoidea</taxon>
        <taxon>Portunidae</taxon>
        <taxon>Portuninae</taxon>
        <taxon>Portunus</taxon>
    </lineage>
</organism>
<accession>A0A5B7EI50</accession>
<reference evidence="1 2" key="1">
    <citation type="submission" date="2019-05" db="EMBL/GenBank/DDBJ databases">
        <title>Another draft genome of Portunus trituberculatus and its Hox gene families provides insights of decapod evolution.</title>
        <authorList>
            <person name="Jeong J.-H."/>
            <person name="Song I."/>
            <person name="Kim S."/>
            <person name="Choi T."/>
            <person name="Kim D."/>
            <person name="Ryu S."/>
            <person name="Kim W."/>
        </authorList>
    </citation>
    <scope>NUCLEOTIDE SEQUENCE [LARGE SCALE GENOMIC DNA]</scope>
    <source>
        <tissue evidence="1">Muscle</tissue>
    </source>
</reference>
<dbReference type="EMBL" id="VSRR010002710">
    <property type="protein sequence ID" value="MPC32856.1"/>
    <property type="molecule type" value="Genomic_DNA"/>
</dbReference>
<protein>
    <submittedName>
        <fullName evidence="1">Uncharacterized protein</fullName>
    </submittedName>
</protein>
<keyword evidence="2" id="KW-1185">Reference proteome</keyword>
<sequence>MEHVDSKTLHLVYSNARRQWGPEFPTPPTSPPPEILLRETRVQIASPPFPHCLYHPAAAELYPFNVTN</sequence>
<evidence type="ECO:0000313" key="2">
    <source>
        <dbReference type="Proteomes" id="UP000324222"/>
    </source>
</evidence>
<dbReference type="Proteomes" id="UP000324222">
    <property type="component" value="Unassembled WGS sequence"/>
</dbReference>
<dbReference type="AlphaFoldDB" id="A0A5B7EI50"/>
<evidence type="ECO:0000313" key="1">
    <source>
        <dbReference type="EMBL" id="MPC32856.1"/>
    </source>
</evidence>
<gene>
    <name evidence="1" type="ORF">E2C01_026187</name>
</gene>
<proteinExistence type="predicted"/>